<name>A0ABS8I6B0_9NOSO</name>
<proteinExistence type="predicted"/>
<comment type="caution">
    <text evidence="1">The sequence shown here is derived from an EMBL/GenBank/DDBJ whole genome shotgun (WGS) entry which is preliminary data.</text>
</comment>
<organism evidence="1 2">
    <name type="scientific">Nostoc favosum CHAB5714</name>
    <dbReference type="NCBI Taxonomy" id="2780399"/>
    <lineage>
        <taxon>Bacteria</taxon>
        <taxon>Bacillati</taxon>
        <taxon>Cyanobacteriota</taxon>
        <taxon>Cyanophyceae</taxon>
        <taxon>Nostocales</taxon>
        <taxon>Nostocaceae</taxon>
        <taxon>Nostoc</taxon>
        <taxon>Nostoc favosum</taxon>
    </lineage>
</organism>
<evidence type="ECO:0000313" key="2">
    <source>
        <dbReference type="Proteomes" id="UP001199525"/>
    </source>
</evidence>
<gene>
    <name evidence="1" type="ORF">LC586_09255</name>
</gene>
<dbReference type="Proteomes" id="UP001199525">
    <property type="component" value="Unassembled WGS sequence"/>
</dbReference>
<sequence length="643" mass="73645">MVPNKKELNMYSLRQRLTAIFLIALIFVTVFIPKKSLSTPPFDSGSFFASALNSMFARGIGGLESNIASSLVLKPSDLSYQDETLYANIKDKKIPITVSPNILREAIHVVQQTKNRSFQVSQDQLAGKNGILYTDEALRNTEIGKVFLRADSEFASMAWGNEKLRPKDSKSKQPNYLASQLLKDKNSPYNRLLKNWALPPLSWPQITLSFNPNPDVVSGLVDLEYKPQITFLSPYGHPVQAEDQDQKLGEIPYKQLIQDVKARPDEYRKVLPLVNQAASITATMGLVAAACQEAESCKHLQHQTWMSNLQPKKLFTTWIQQDNNNFSRPLDLLGIMSQTKSIELLKYQWLERSLETFESEKNAWDAPYNAVLQGIKHKDVAEFIEKNRERTALERNEEENKGDIDRSIDEENNKVMGEIEKSAFLVANKAQKLAAEHFKDYQTVPKKSFILQGALAVVDAWNGELYVAEEDLKNAIQYSSHRPREASEAIKLGHAVASIMQSNNQEEFKMKGKWIDFRMKYLQRKALREAYNSADNYLKSCETNKLDQLGCSDNELLLKWEAYTMRAGLFEEDVKGKDIPWLYGRFAYLVGVKLLNDNDKQPEKAKDRLRFLSSYANRANSWHSWKLHRLENDLRRRLEETVS</sequence>
<evidence type="ECO:0000313" key="1">
    <source>
        <dbReference type="EMBL" id="MCC5599401.1"/>
    </source>
</evidence>
<accession>A0ABS8I6B0</accession>
<dbReference type="EMBL" id="JAIVFQ010000009">
    <property type="protein sequence ID" value="MCC5599401.1"/>
    <property type="molecule type" value="Genomic_DNA"/>
</dbReference>
<keyword evidence="2" id="KW-1185">Reference proteome</keyword>
<reference evidence="1 2" key="1">
    <citation type="journal article" date="2021" name="Microorganisms">
        <title>Genome Evolution of Filamentous Cyanobacterium Nostoc Species: From Facultative Symbiosis to Free Living.</title>
        <authorList>
            <person name="Huo D."/>
            <person name="Li H."/>
            <person name="Cai F."/>
            <person name="Guo X."/>
            <person name="Qiao Z."/>
            <person name="Wang W."/>
            <person name="Yu G."/>
            <person name="Li R."/>
        </authorList>
    </citation>
    <scope>NUCLEOTIDE SEQUENCE [LARGE SCALE GENOMIC DNA]</scope>
    <source>
        <strain evidence="1 2">CHAB 5714</strain>
    </source>
</reference>
<dbReference type="RefSeq" id="WP_229484260.1">
    <property type="nucleotide sequence ID" value="NZ_JAIVFQ010000009.1"/>
</dbReference>
<protein>
    <submittedName>
        <fullName evidence="1">Uncharacterized protein</fullName>
    </submittedName>
</protein>